<dbReference type="InterPro" id="IPR027417">
    <property type="entry name" value="P-loop_NTPase"/>
</dbReference>
<dbReference type="EMBL" id="QGDT01000023">
    <property type="protein sequence ID" value="PWJ53415.1"/>
    <property type="molecule type" value="Genomic_DNA"/>
</dbReference>
<reference evidence="3 4" key="1">
    <citation type="submission" date="2018-03" db="EMBL/GenBank/DDBJ databases">
        <title>Genomic Encyclopedia of Archaeal and Bacterial Type Strains, Phase II (KMG-II): from individual species to whole genera.</title>
        <authorList>
            <person name="Goeker M."/>
        </authorList>
    </citation>
    <scope>NUCLEOTIDE SEQUENCE [LARGE SCALE GENOMIC DNA]</scope>
    <source>
        <strain evidence="3 4">DSM 100346</strain>
    </source>
</reference>
<dbReference type="OrthoDB" id="596266at2"/>
<dbReference type="AlphaFoldDB" id="A0A316A6S7"/>
<gene>
    <name evidence="3" type="ORF">CLV98_12329</name>
</gene>
<dbReference type="Pfam" id="PF19044">
    <property type="entry name" value="P-loop_TraG"/>
    <property type="match status" value="1"/>
</dbReference>
<dbReference type="InterPro" id="IPR043964">
    <property type="entry name" value="P-loop_TraG"/>
</dbReference>
<dbReference type="Proteomes" id="UP000245880">
    <property type="component" value="Unassembled WGS sequence"/>
</dbReference>
<organism evidence="3 4">
    <name type="scientific">Dyadobacter jejuensis</name>
    <dbReference type="NCBI Taxonomy" id="1082580"/>
    <lineage>
        <taxon>Bacteria</taxon>
        <taxon>Pseudomonadati</taxon>
        <taxon>Bacteroidota</taxon>
        <taxon>Cytophagia</taxon>
        <taxon>Cytophagales</taxon>
        <taxon>Spirosomataceae</taxon>
        <taxon>Dyadobacter</taxon>
    </lineage>
</organism>
<keyword evidence="4" id="KW-1185">Reference proteome</keyword>
<proteinExistence type="predicted"/>
<evidence type="ECO:0000259" key="1">
    <source>
        <dbReference type="Pfam" id="PF12991"/>
    </source>
</evidence>
<dbReference type="RefSeq" id="WP_109678206.1">
    <property type="nucleotide sequence ID" value="NZ_QGDT01000023.1"/>
</dbReference>
<protein>
    <submittedName>
        <fullName evidence="3">Conjugation system TraG family ATPase</fullName>
    </submittedName>
</protein>
<dbReference type="PANTHER" id="PTHR38467">
    <property type="match status" value="1"/>
</dbReference>
<dbReference type="SUPFAM" id="SSF52540">
    <property type="entry name" value="P-loop containing nucleoside triphosphate hydrolases"/>
    <property type="match status" value="1"/>
</dbReference>
<dbReference type="Gene3D" id="3.40.50.300">
    <property type="entry name" value="P-loop containing nucleotide triphosphate hydrolases"/>
    <property type="match status" value="1"/>
</dbReference>
<dbReference type="PANTHER" id="PTHR38467:SF1">
    <property type="entry name" value="CONJUGATIVE TRANSFER: ASSEMBLY"/>
    <property type="match status" value="1"/>
</dbReference>
<dbReference type="InterPro" id="IPR053155">
    <property type="entry name" value="F-pilin_assembly_TraC"/>
</dbReference>
<dbReference type="InterPro" id="IPR022509">
    <property type="entry name" value="Conjugation_ATPase_TraG"/>
</dbReference>
<evidence type="ECO:0000313" key="3">
    <source>
        <dbReference type="EMBL" id="PWJ53415.1"/>
    </source>
</evidence>
<evidence type="ECO:0000313" key="4">
    <source>
        <dbReference type="Proteomes" id="UP000245880"/>
    </source>
</evidence>
<dbReference type="NCBIfam" id="TIGR03783">
    <property type="entry name" value="Bac_Flav_CT_G"/>
    <property type="match status" value="1"/>
</dbReference>
<sequence length="838" mass="96333">MKKLEDIFPLLQISDDGLVISKNADLSYFFEISYPEIFVTGSYEYGSIIDAILNSAKSLGEGYIIHKQDYFIEDTYKPNFTYNDTGDEIIRENERHFKDRPFTSHKGFIFITLPSSPPHKRDSAQSSLFKKSILPNSARDTKTLLTFQEKVSSFISGINQTKSLRLKRLNRSEIVGTSKYPGLLNYYFTLSFTDNNLYDINSENSNFKVGNKNTYTFVINDLEQLPNEIVPISSFRDFSGHSNMPISFGSSFGINIPFNHIYNQIFYITSQSEVVSEKTKEIKRHYSFSQWSRDNTYSLNQKTVLIDTMKAGELAVLAHFNVQLFHQDNSILNEYKDIVAGAITNAQFTAKIATTYAEQLYWSTIPGNVSEIGRDNLYTCMLSNAVSMFNLETNYKDSPYQNNGLLLTDRFGMPRIVDLFMKPREEGLITNRNFTIIGPSGSGKSFTNNNLIYYLRNSGVHISIVDIGYSYKRLGEILGAKYIEHTDSNPISLNPFFTQVNIDGLDNKKATQLREEFKQTIVQIIFLLFKKENEQVSKTEEVTIYNMVNGYYDYLAKNNAKHNPSSPQFIRACFNTFYDYSRTLFPEEFKNQGGRENIDFDLSKFHYVLSPFYEGGQYDYLLNGKEDIELSKHPFVIYELENIKDHPILLPIVTLVITNTYIAKLFEVRGVLKVLLIEEAWKAISSDFFATFLLWAFKTARKHFGAIGVITQEIEDLLKSEIIKETIIQNTDIKIIMDINKYEEDHDMILSLFKISNANIPQIFSINKPLPNSKDRPPYKELAVILGKHCKVYGTEVSRYAYSLFTTEATEVDEIKAISENNNISLYEASMQWADRKK</sequence>
<dbReference type="InterPro" id="IPR024451">
    <property type="entry name" value="TraG_N_Bacteroidetes"/>
</dbReference>
<accession>A0A316A6S7</accession>
<dbReference type="Gene3D" id="1.10.8.730">
    <property type="match status" value="1"/>
</dbReference>
<feature type="domain" description="TraG N-terminal Bacteroidetes" evidence="1">
    <location>
        <begin position="2"/>
        <end position="46"/>
    </location>
</feature>
<dbReference type="Pfam" id="PF12991">
    <property type="entry name" value="DUF3875"/>
    <property type="match status" value="1"/>
</dbReference>
<feature type="domain" description="TraG P-loop" evidence="2">
    <location>
        <begin position="404"/>
        <end position="823"/>
    </location>
</feature>
<evidence type="ECO:0000259" key="2">
    <source>
        <dbReference type="Pfam" id="PF19044"/>
    </source>
</evidence>
<name>A0A316A6S7_9BACT</name>
<comment type="caution">
    <text evidence="3">The sequence shown here is derived from an EMBL/GenBank/DDBJ whole genome shotgun (WGS) entry which is preliminary data.</text>
</comment>